<feature type="compositionally biased region" description="Acidic residues" evidence="2">
    <location>
        <begin position="718"/>
        <end position="729"/>
    </location>
</feature>
<feature type="compositionally biased region" description="Basic and acidic residues" evidence="2">
    <location>
        <begin position="40"/>
        <end position="53"/>
    </location>
</feature>
<feature type="compositionally biased region" description="Polar residues" evidence="2">
    <location>
        <begin position="347"/>
        <end position="356"/>
    </location>
</feature>
<feature type="compositionally biased region" description="Basic and acidic residues" evidence="2">
    <location>
        <begin position="482"/>
        <end position="522"/>
    </location>
</feature>
<comment type="caution">
    <text evidence="3">The sequence shown here is derived from an EMBL/GenBank/DDBJ whole genome shotgun (WGS) entry which is preliminary data.</text>
</comment>
<accession>A0A9P8YBI4</accession>
<feature type="region of interest" description="Disordered" evidence="2">
    <location>
        <begin position="1136"/>
        <end position="1179"/>
    </location>
</feature>
<evidence type="ECO:0000256" key="1">
    <source>
        <dbReference type="SAM" id="Coils"/>
    </source>
</evidence>
<feature type="region of interest" description="Disordered" evidence="2">
    <location>
        <begin position="646"/>
        <end position="765"/>
    </location>
</feature>
<feature type="compositionally biased region" description="Low complexity" evidence="2">
    <location>
        <begin position="247"/>
        <end position="263"/>
    </location>
</feature>
<evidence type="ECO:0000313" key="3">
    <source>
        <dbReference type="EMBL" id="KAH7033157.1"/>
    </source>
</evidence>
<feature type="compositionally biased region" description="Acidic residues" evidence="2">
    <location>
        <begin position="745"/>
        <end position="765"/>
    </location>
</feature>
<feature type="compositionally biased region" description="Gly residues" evidence="2">
    <location>
        <begin position="71"/>
        <end position="80"/>
    </location>
</feature>
<feature type="region of interest" description="Disordered" evidence="2">
    <location>
        <begin position="610"/>
        <end position="631"/>
    </location>
</feature>
<protein>
    <submittedName>
        <fullName evidence="3">Uncharacterized protein</fullName>
    </submittedName>
</protein>
<feature type="compositionally biased region" description="Basic residues" evidence="2">
    <location>
        <begin position="29"/>
        <end position="39"/>
    </location>
</feature>
<feature type="compositionally biased region" description="Low complexity" evidence="2">
    <location>
        <begin position="450"/>
        <end position="479"/>
    </location>
</feature>
<feature type="compositionally biased region" description="Pro residues" evidence="2">
    <location>
        <begin position="145"/>
        <end position="155"/>
    </location>
</feature>
<feature type="compositionally biased region" description="Polar residues" evidence="2">
    <location>
        <begin position="168"/>
        <end position="177"/>
    </location>
</feature>
<feature type="compositionally biased region" description="Polar residues" evidence="2">
    <location>
        <begin position="376"/>
        <end position="387"/>
    </location>
</feature>
<feature type="compositionally biased region" description="Low complexity" evidence="2">
    <location>
        <begin position="416"/>
        <end position="428"/>
    </location>
</feature>
<feature type="compositionally biased region" description="Basic residues" evidence="2">
    <location>
        <begin position="357"/>
        <end position="366"/>
    </location>
</feature>
<dbReference type="GeneID" id="70186214"/>
<feature type="coiled-coil region" evidence="1">
    <location>
        <begin position="788"/>
        <end position="822"/>
    </location>
</feature>
<feature type="compositionally biased region" description="Basic residues" evidence="2">
    <location>
        <begin position="1168"/>
        <end position="1179"/>
    </location>
</feature>
<evidence type="ECO:0000256" key="2">
    <source>
        <dbReference type="SAM" id="MobiDB-lite"/>
    </source>
</evidence>
<feature type="compositionally biased region" description="Basic and acidic residues" evidence="2">
    <location>
        <begin position="281"/>
        <end position="294"/>
    </location>
</feature>
<feature type="compositionally biased region" description="Basic and acidic residues" evidence="2">
    <location>
        <begin position="531"/>
        <end position="566"/>
    </location>
</feature>
<sequence>MDPGNGRTTRSSGASKRKLDETKDGQTPAKKKATPRPKRARMEGEDEVEHKSELSSPSPPSPSNGDDDDTGPGGGGGGGVASDSSRKRENEKKESRTVTTRLERVPQYQSTDTAYGGTQPEDANFFPEPADQNTLPSATAHHHPPPPPPPPPPPATANTPAQPASLTVPPSSTSNNEAAVVDPYATPWQGNRGPAPFNPDDPRRPPRFPPWNELRNPPSQQTNDLTLPPLRNSPLGPQPSRSGQVEQQPQTTTTTNTTTPSTSAAAKRPRSESASGSSQDVKGKGHAEGEDSHDATPPLQRSSKKARFDESAKSHDGKSPSKDKGESSDKDNSPPPPYIPSRPDATAQRQAQNAIRHTSRRGRGRGSSRGGARTPTRPNLTTALTETPQERVSRPPPSSQGSPATPGEDTLLREFAALSSPAAASTPARRPPRATSNDDSSAAGSPDTSVDNIINNVRDNVPAPAASSRQGQAAAQAPRNSDPFRDLFEEATRTHEELKNVREELARERKARKKLESTHGIERAAAMANNEKLEELSKKVHESEEADRKRRKAEEAEEESKAADEAIIKLQRDDIERLKAEMATLRQDLAAERRQQANLQELVAMMHAQTGSEPLPGDFATPGDDPTMGSQRDAPLQAVVAIMQAETGTEPLPTEESEIMSETFFDQATSEAGLEDLDGSSDENHSHPSDEGRSQGRDDPEPRGHGGHGGPGAPPGGGDDDDDDEDDDRDNGRRGGGGPPGGGDDGSDDDGDDGDDGDGGDGEQIADDVSITSEEARQAQLGTVQLTQRRLVINVLKLRRKLENVEQERAAAVARAVAYKGQVHAGADEFIELGHLRHILGEQPSEQQMLAMLRDLDQMIQHLAAKLDLADEDRRAGISPKFQALAAEVCSDWKDFHNAGRMQNIIHAVLWKHLQDNLFDNSFRYWGKQFESYLTKMLTHQEAKEVTVPDPTGLEPHEFIEKHDPSFPKANFCRSLLTQLLHDREPEPKAYSTLIGTVNSLLSSISKEKRSLKLDIKKEATALVGKAVQVMVVLTTARAHYKLVRVSPFEDSATRGGRLEFDSWWMVKKANNATGKTGVDVMMCPALVRTGPINGFNGDYTLKYVSASSGVTAEGGVVGPFAENDDQISDGNEVFVDAPETQDGPGQAEKEDVQMEDHVEETPAPVRRSTRARKPRKFF</sequence>
<dbReference type="OrthoDB" id="10690268at2759"/>
<feature type="compositionally biased region" description="Gly residues" evidence="2">
    <location>
        <begin position="734"/>
        <end position="744"/>
    </location>
</feature>
<feature type="compositionally biased region" description="Basic and acidic residues" evidence="2">
    <location>
        <begin position="682"/>
        <end position="704"/>
    </location>
</feature>
<feature type="compositionally biased region" description="Basic and acidic residues" evidence="2">
    <location>
        <begin position="84"/>
        <end position="104"/>
    </location>
</feature>
<feature type="compositionally biased region" description="Gly residues" evidence="2">
    <location>
        <begin position="707"/>
        <end position="717"/>
    </location>
</feature>
<feature type="compositionally biased region" description="Basic and acidic residues" evidence="2">
    <location>
        <begin position="1148"/>
        <end position="1161"/>
    </location>
</feature>
<gene>
    <name evidence="3" type="ORF">B0I36DRAFT_348254</name>
</gene>
<dbReference type="RefSeq" id="XP_046013989.1">
    <property type="nucleotide sequence ID" value="XM_046156668.1"/>
</dbReference>
<feature type="compositionally biased region" description="Polar residues" evidence="2">
    <location>
        <begin position="1"/>
        <end position="14"/>
    </location>
</feature>
<organism evidence="3 4">
    <name type="scientific">Microdochium trichocladiopsis</name>
    <dbReference type="NCBI Taxonomy" id="1682393"/>
    <lineage>
        <taxon>Eukaryota</taxon>
        <taxon>Fungi</taxon>
        <taxon>Dikarya</taxon>
        <taxon>Ascomycota</taxon>
        <taxon>Pezizomycotina</taxon>
        <taxon>Sordariomycetes</taxon>
        <taxon>Xylariomycetidae</taxon>
        <taxon>Xylariales</taxon>
        <taxon>Microdochiaceae</taxon>
        <taxon>Microdochium</taxon>
    </lineage>
</organism>
<dbReference type="EMBL" id="JAGTJQ010000004">
    <property type="protein sequence ID" value="KAH7033157.1"/>
    <property type="molecule type" value="Genomic_DNA"/>
</dbReference>
<evidence type="ECO:0000313" key="4">
    <source>
        <dbReference type="Proteomes" id="UP000756346"/>
    </source>
</evidence>
<keyword evidence="4" id="KW-1185">Reference proteome</keyword>
<feature type="compositionally biased region" description="Basic and acidic residues" evidence="2">
    <location>
        <begin position="306"/>
        <end position="332"/>
    </location>
</feature>
<proteinExistence type="predicted"/>
<reference evidence="3" key="1">
    <citation type="journal article" date="2021" name="Nat. Commun.">
        <title>Genetic determinants of endophytism in the Arabidopsis root mycobiome.</title>
        <authorList>
            <person name="Mesny F."/>
            <person name="Miyauchi S."/>
            <person name="Thiergart T."/>
            <person name="Pickel B."/>
            <person name="Atanasova L."/>
            <person name="Karlsson M."/>
            <person name="Huettel B."/>
            <person name="Barry K.W."/>
            <person name="Haridas S."/>
            <person name="Chen C."/>
            <person name="Bauer D."/>
            <person name="Andreopoulos W."/>
            <person name="Pangilinan J."/>
            <person name="LaButti K."/>
            <person name="Riley R."/>
            <person name="Lipzen A."/>
            <person name="Clum A."/>
            <person name="Drula E."/>
            <person name="Henrissat B."/>
            <person name="Kohler A."/>
            <person name="Grigoriev I.V."/>
            <person name="Martin F.M."/>
            <person name="Hacquard S."/>
        </authorList>
    </citation>
    <scope>NUCLEOTIDE SEQUENCE</scope>
    <source>
        <strain evidence="3">MPI-CAGE-CH-0230</strain>
    </source>
</reference>
<keyword evidence="1" id="KW-0175">Coiled coil</keyword>
<dbReference type="AlphaFoldDB" id="A0A9P8YBI4"/>
<feature type="region of interest" description="Disordered" evidence="2">
    <location>
        <begin position="1"/>
        <end position="566"/>
    </location>
</feature>
<dbReference type="Proteomes" id="UP000756346">
    <property type="component" value="Unassembled WGS sequence"/>
</dbReference>
<name>A0A9P8YBI4_9PEZI</name>
<feature type="compositionally biased region" description="Polar residues" evidence="2">
    <location>
        <begin position="437"/>
        <end position="449"/>
    </location>
</feature>